<keyword evidence="2" id="KW-1185">Reference proteome</keyword>
<gene>
    <name evidence="1" type="ORF">HNQ39_000708</name>
</gene>
<comment type="caution">
    <text evidence="1">The sequence shown here is derived from an EMBL/GenBank/DDBJ whole genome shotgun (WGS) entry which is preliminary data.</text>
</comment>
<dbReference type="InterPro" id="IPR006127">
    <property type="entry name" value="ZnuA-like"/>
</dbReference>
<protein>
    <submittedName>
        <fullName evidence="1">ABC-type Zn uptake system ZnuABC Zn-binding protein ZnuA</fullName>
    </submittedName>
</protein>
<dbReference type="GO" id="GO:0046872">
    <property type="term" value="F:metal ion binding"/>
    <property type="evidence" value="ECO:0007669"/>
    <property type="project" value="InterPro"/>
</dbReference>
<dbReference type="PANTHER" id="PTHR42953">
    <property type="entry name" value="HIGH-AFFINITY ZINC UPTAKE SYSTEM PROTEIN ZNUA-RELATED"/>
    <property type="match status" value="1"/>
</dbReference>
<evidence type="ECO:0000313" key="1">
    <source>
        <dbReference type="EMBL" id="MBB6048946.1"/>
    </source>
</evidence>
<dbReference type="Proteomes" id="UP000520814">
    <property type="component" value="Unassembled WGS sequence"/>
</dbReference>
<dbReference type="Pfam" id="PF01297">
    <property type="entry name" value="ZnuA"/>
    <property type="match status" value="1"/>
</dbReference>
<dbReference type="AlphaFoldDB" id="A0A7W9W5D5"/>
<evidence type="ECO:0000313" key="2">
    <source>
        <dbReference type="Proteomes" id="UP000520814"/>
    </source>
</evidence>
<reference evidence="1 2" key="1">
    <citation type="submission" date="2020-08" db="EMBL/GenBank/DDBJ databases">
        <title>Genomic Encyclopedia of Type Strains, Phase IV (KMG-IV): sequencing the most valuable type-strain genomes for metagenomic binning, comparative biology and taxonomic classification.</title>
        <authorList>
            <person name="Goeker M."/>
        </authorList>
    </citation>
    <scope>NUCLEOTIDE SEQUENCE [LARGE SCALE GENOMIC DNA]</scope>
    <source>
        <strain evidence="1 2">DSM 23562</strain>
    </source>
</reference>
<sequence>MEIITTTPELAAITRELVGTLASVTSLAKPETNYHQVDAKPSDVVKVARADLFVRCGMDLDMWADALLGSSRNAKVQRGAPGYVDASARVRKLEVPTGGINGASGDVHAAGNPHFWFDPKDAVVVAYEILLALLAVDKAHGNTYNANYKRFTDEITARLAGWEKTLAPFKGQGFVAYHDEWVYFATRFGLNQFGFLEPKPGIPPSGGHVTDLIQRMKASKVRAVVMGSIYSTKYADLIAREAGGKVAVVPYSVGGLGTRTYFEYLDAIVNGFAKALR</sequence>
<dbReference type="GO" id="GO:0030001">
    <property type="term" value="P:metal ion transport"/>
    <property type="evidence" value="ECO:0007669"/>
    <property type="project" value="InterPro"/>
</dbReference>
<dbReference type="InterPro" id="IPR050492">
    <property type="entry name" value="Bact_metal-bind_prot9"/>
</dbReference>
<proteinExistence type="predicted"/>
<accession>A0A7W9W5D5</accession>
<name>A0A7W9W5D5_ARMRO</name>
<dbReference type="Gene3D" id="3.40.50.1980">
    <property type="entry name" value="Nitrogenase molybdenum iron protein domain"/>
    <property type="match status" value="2"/>
</dbReference>
<dbReference type="EMBL" id="JACHGW010000001">
    <property type="protein sequence ID" value="MBB6048946.1"/>
    <property type="molecule type" value="Genomic_DNA"/>
</dbReference>
<organism evidence="1 2">
    <name type="scientific">Armatimonas rosea</name>
    <dbReference type="NCBI Taxonomy" id="685828"/>
    <lineage>
        <taxon>Bacteria</taxon>
        <taxon>Bacillati</taxon>
        <taxon>Armatimonadota</taxon>
        <taxon>Armatimonadia</taxon>
        <taxon>Armatimonadales</taxon>
        <taxon>Armatimonadaceae</taxon>
        <taxon>Armatimonas</taxon>
    </lineage>
</organism>
<dbReference type="PANTHER" id="PTHR42953:SF2">
    <property type="entry name" value="ADHESION PROTEIN"/>
    <property type="match status" value="1"/>
</dbReference>
<dbReference type="SUPFAM" id="SSF53807">
    <property type="entry name" value="Helical backbone' metal receptor"/>
    <property type="match status" value="1"/>
</dbReference>
<dbReference type="RefSeq" id="WP_184192566.1">
    <property type="nucleotide sequence ID" value="NZ_JACHGW010000001.1"/>
</dbReference>